<keyword evidence="2" id="KW-1185">Reference proteome</keyword>
<sequence length="106" mass="11863">MATADDVKSECQDFGEEENVVTLKGIPFHSPEGQTISLFIFECVGCEGVEDRILAIVRPDQWQLQDDVKSECQDFGEEENVVTLKGIPFVRNGGENDFFKGMFRVG</sequence>
<dbReference type="Proteomes" id="UP001054837">
    <property type="component" value="Unassembled WGS sequence"/>
</dbReference>
<evidence type="ECO:0000313" key="1">
    <source>
        <dbReference type="EMBL" id="GIY60968.1"/>
    </source>
</evidence>
<evidence type="ECO:0000313" key="2">
    <source>
        <dbReference type="Proteomes" id="UP001054837"/>
    </source>
</evidence>
<protein>
    <submittedName>
        <fullName evidence="1">Uncharacterized protein</fullName>
    </submittedName>
</protein>
<dbReference type="EMBL" id="BPLQ01011894">
    <property type="protein sequence ID" value="GIY60968.1"/>
    <property type="molecule type" value="Genomic_DNA"/>
</dbReference>
<accession>A0AAV4UTC6</accession>
<organism evidence="1 2">
    <name type="scientific">Caerostris darwini</name>
    <dbReference type="NCBI Taxonomy" id="1538125"/>
    <lineage>
        <taxon>Eukaryota</taxon>
        <taxon>Metazoa</taxon>
        <taxon>Ecdysozoa</taxon>
        <taxon>Arthropoda</taxon>
        <taxon>Chelicerata</taxon>
        <taxon>Arachnida</taxon>
        <taxon>Araneae</taxon>
        <taxon>Araneomorphae</taxon>
        <taxon>Entelegynae</taxon>
        <taxon>Araneoidea</taxon>
        <taxon>Araneidae</taxon>
        <taxon>Caerostris</taxon>
    </lineage>
</organism>
<dbReference type="AlphaFoldDB" id="A0AAV4UTC6"/>
<comment type="caution">
    <text evidence="1">The sequence shown here is derived from an EMBL/GenBank/DDBJ whole genome shotgun (WGS) entry which is preliminary data.</text>
</comment>
<reference evidence="1 2" key="1">
    <citation type="submission" date="2021-06" db="EMBL/GenBank/DDBJ databases">
        <title>Caerostris darwini draft genome.</title>
        <authorList>
            <person name="Kono N."/>
            <person name="Arakawa K."/>
        </authorList>
    </citation>
    <scope>NUCLEOTIDE SEQUENCE [LARGE SCALE GENOMIC DNA]</scope>
</reference>
<name>A0AAV4UTC6_9ARAC</name>
<proteinExistence type="predicted"/>
<gene>
    <name evidence="1" type="ORF">CDAR_436151</name>
</gene>